<accession>A0A0B7FWV8</accession>
<name>A0A0B7FWV8_THACB</name>
<reference evidence="1 2" key="1">
    <citation type="submission" date="2014-11" db="EMBL/GenBank/DDBJ databases">
        <authorList>
            <person name="Wibberg Daniel"/>
        </authorList>
    </citation>
    <scope>NUCLEOTIDE SEQUENCE [LARGE SCALE GENOMIC DNA]</scope>
    <source>
        <strain evidence="1">Rhizoctonia solani AG1-IB 7/3/14</strain>
    </source>
</reference>
<evidence type="ECO:0000313" key="2">
    <source>
        <dbReference type="Proteomes" id="UP000059188"/>
    </source>
</evidence>
<dbReference type="AlphaFoldDB" id="A0A0B7FWV8"/>
<protein>
    <submittedName>
        <fullName evidence="1">Uncharacterized protein</fullName>
    </submittedName>
</protein>
<gene>
    <name evidence="1" type="ORF">RSOLAG1IB_09972</name>
</gene>
<dbReference type="EMBL" id="LN679154">
    <property type="protein sequence ID" value="CEL61369.1"/>
    <property type="molecule type" value="Genomic_DNA"/>
</dbReference>
<keyword evidence="2" id="KW-1185">Reference proteome</keyword>
<proteinExistence type="predicted"/>
<evidence type="ECO:0000313" key="1">
    <source>
        <dbReference type="EMBL" id="CEL61369.1"/>
    </source>
</evidence>
<dbReference type="OrthoDB" id="3240243at2759"/>
<dbReference type="Proteomes" id="UP000059188">
    <property type="component" value="Unassembled WGS sequence"/>
</dbReference>
<sequence>MYFRYDLDFSSPQSEELLNSDDGPGFKMMWLYGVPDRLIITFARMNILLEDSGDRVNPERMQEVEEEIAAFAAVTWSGTRMSATRTITRITAHEVWRLAAHVYLCMST</sequence>
<organism evidence="1 2">
    <name type="scientific">Thanatephorus cucumeris (strain AG1-IB / isolate 7/3/14)</name>
    <name type="common">Lettuce bottom rot fungus</name>
    <name type="synonym">Rhizoctonia solani</name>
    <dbReference type="NCBI Taxonomy" id="1108050"/>
    <lineage>
        <taxon>Eukaryota</taxon>
        <taxon>Fungi</taxon>
        <taxon>Dikarya</taxon>
        <taxon>Basidiomycota</taxon>
        <taxon>Agaricomycotina</taxon>
        <taxon>Agaricomycetes</taxon>
        <taxon>Cantharellales</taxon>
        <taxon>Ceratobasidiaceae</taxon>
        <taxon>Rhizoctonia</taxon>
        <taxon>Rhizoctonia solani AG-1</taxon>
    </lineage>
</organism>